<dbReference type="AlphaFoldDB" id="A2EHZ6"/>
<dbReference type="InterPro" id="IPR011050">
    <property type="entry name" value="Pectin_lyase_fold/virulence"/>
</dbReference>
<dbReference type="SUPFAM" id="SSF51126">
    <property type="entry name" value="Pectin lyase-like"/>
    <property type="match status" value="1"/>
</dbReference>
<keyword evidence="1" id="KW-1133">Transmembrane helix</keyword>
<keyword evidence="3" id="KW-1185">Reference proteome</keyword>
<keyword evidence="1" id="KW-0812">Transmembrane</keyword>
<gene>
    <name evidence="2" type="ORF">TVAG_118090</name>
</gene>
<reference evidence="2" key="2">
    <citation type="journal article" date="2007" name="Science">
        <title>Draft genome sequence of the sexually transmitted pathogen Trichomonas vaginalis.</title>
        <authorList>
            <person name="Carlton J.M."/>
            <person name="Hirt R.P."/>
            <person name="Silva J.C."/>
            <person name="Delcher A.L."/>
            <person name="Schatz M."/>
            <person name="Zhao Q."/>
            <person name="Wortman J.R."/>
            <person name="Bidwell S.L."/>
            <person name="Alsmark U.C.M."/>
            <person name="Besteiro S."/>
            <person name="Sicheritz-Ponten T."/>
            <person name="Noel C.J."/>
            <person name="Dacks J.B."/>
            <person name="Foster P.G."/>
            <person name="Simillion C."/>
            <person name="Van de Peer Y."/>
            <person name="Miranda-Saavedra D."/>
            <person name="Barton G.J."/>
            <person name="Westrop G.D."/>
            <person name="Mueller S."/>
            <person name="Dessi D."/>
            <person name="Fiori P.L."/>
            <person name="Ren Q."/>
            <person name="Paulsen I."/>
            <person name="Zhang H."/>
            <person name="Bastida-Corcuera F.D."/>
            <person name="Simoes-Barbosa A."/>
            <person name="Brown M.T."/>
            <person name="Hayes R.D."/>
            <person name="Mukherjee M."/>
            <person name="Okumura C.Y."/>
            <person name="Schneider R."/>
            <person name="Smith A.J."/>
            <person name="Vanacova S."/>
            <person name="Villalvazo M."/>
            <person name="Haas B.J."/>
            <person name="Pertea M."/>
            <person name="Feldblyum T.V."/>
            <person name="Utterback T.R."/>
            <person name="Shu C.L."/>
            <person name="Osoegawa K."/>
            <person name="de Jong P.J."/>
            <person name="Hrdy I."/>
            <person name="Horvathova L."/>
            <person name="Zubacova Z."/>
            <person name="Dolezal P."/>
            <person name="Malik S.B."/>
            <person name="Logsdon J.M. Jr."/>
            <person name="Henze K."/>
            <person name="Gupta A."/>
            <person name="Wang C.C."/>
            <person name="Dunne R.L."/>
            <person name="Upcroft J.A."/>
            <person name="Upcroft P."/>
            <person name="White O."/>
            <person name="Salzberg S.L."/>
            <person name="Tang P."/>
            <person name="Chiu C.-H."/>
            <person name="Lee Y.-S."/>
            <person name="Embley T.M."/>
            <person name="Coombs G.H."/>
            <person name="Mottram J.C."/>
            <person name="Tachezy J."/>
            <person name="Fraser-Liggett C.M."/>
            <person name="Johnson P.J."/>
        </authorList>
    </citation>
    <scope>NUCLEOTIDE SEQUENCE [LARGE SCALE GENOMIC DNA]</scope>
    <source>
        <strain evidence="2">G3</strain>
    </source>
</reference>
<dbReference type="VEuPathDB" id="TrichDB:TVAGG3_0230200"/>
<evidence type="ECO:0000313" key="3">
    <source>
        <dbReference type="Proteomes" id="UP000001542"/>
    </source>
</evidence>
<evidence type="ECO:0000313" key="2">
    <source>
        <dbReference type="EMBL" id="EAY07728.1"/>
    </source>
</evidence>
<evidence type="ECO:0008006" key="4">
    <source>
        <dbReference type="Google" id="ProtNLM"/>
    </source>
</evidence>
<evidence type="ECO:0000256" key="1">
    <source>
        <dbReference type="SAM" id="Phobius"/>
    </source>
</evidence>
<sequence>MLLNFTIQHLALQKYSGQSPIFNIGNRGNCVFKALSINKITSNFIYSNQKFQRLEILNSKFSHSLKSVVSLNRDDTINNTKFHDALALDQDTIVKNCVFDSCTSEAKGSAISSEGRRLTVDFCLFQGCEAVSNGGAIYIQSVGFLVKKSCFANCTTSSFGQAIYHTDGKNLGETDTVKDTIFYRCSLKQYLRNAAALFSMTGKMAYTYNNCTKCECKKNGACITFLNSEPEIISHSTFAFSSAPSVIDISHCQTSIKIHYCNFLSNVATEKSALVVVSAETMISECYMEKNSSPFADRSVGQPYQVVIFNCTYDSLGTPLTNDVVYRAGKNIEVDDSPLMITLRGQNHCYTHPEDSFFRGFNLNVFFMVCGTIILTHILIIHTNFIFRLFSRIISGDERQKKRRRAAKKRNEME</sequence>
<protein>
    <recommendedName>
        <fullName evidence="4">Right handed beta helix domain-containing protein</fullName>
    </recommendedName>
</protein>
<dbReference type="RefSeq" id="XP_001319951.1">
    <property type="nucleotide sequence ID" value="XM_001319916.1"/>
</dbReference>
<accession>A2EHZ6</accession>
<dbReference type="VEuPathDB" id="TrichDB:TVAG_118090"/>
<dbReference type="OrthoDB" id="10684646at2759"/>
<organism evidence="2 3">
    <name type="scientific">Trichomonas vaginalis (strain ATCC PRA-98 / G3)</name>
    <dbReference type="NCBI Taxonomy" id="412133"/>
    <lineage>
        <taxon>Eukaryota</taxon>
        <taxon>Metamonada</taxon>
        <taxon>Parabasalia</taxon>
        <taxon>Trichomonadida</taxon>
        <taxon>Trichomonadidae</taxon>
        <taxon>Trichomonas</taxon>
    </lineage>
</organism>
<proteinExistence type="predicted"/>
<dbReference type="KEGG" id="tva:4765623"/>
<feature type="transmembrane region" description="Helical" evidence="1">
    <location>
        <begin position="365"/>
        <end position="390"/>
    </location>
</feature>
<reference evidence="2" key="1">
    <citation type="submission" date="2006-10" db="EMBL/GenBank/DDBJ databases">
        <authorList>
            <person name="Amadeo P."/>
            <person name="Zhao Q."/>
            <person name="Wortman J."/>
            <person name="Fraser-Liggett C."/>
            <person name="Carlton J."/>
        </authorList>
    </citation>
    <scope>NUCLEOTIDE SEQUENCE</scope>
    <source>
        <strain evidence="2">G3</strain>
    </source>
</reference>
<dbReference type="EMBL" id="DS113393">
    <property type="protein sequence ID" value="EAY07728.1"/>
    <property type="molecule type" value="Genomic_DNA"/>
</dbReference>
<name>A2EHZ6_TRIV3</name>
<dbReference type="Proteomes" id="UP000001542">
    <property type="component" value="Unassembled WGS sequence"/>
</dbReference>
<keyword evidence="1" id="KW-0472">Membrane</keyword>
<dbReference type="InParanoid" id="A2EHZ6"/>